<dbReference type="SMART" id="SM00293">
    <property type="entry name" value="PWWP"/>
    <property type="match status" value="1"/>
</dbReference>
<keyword evidence="3" id="KW-1185">Reference proteome</keyword>
<evidence type="ECO:0000313" key="3">
    <source>
        <dbReference type="Proteomes" id="UP000694554"/>
    </source>
</evidence>
<proteinExistence type="predicted"/>
<dbReference type="PANTHER" id="PTHR12550">
    <property type="entry name" value="HEPATOMA-DERIVED GROWTH FACTOR-RELATED"/>
    <property type="match status" value="1"/>
</dbReference>
<dbReference type="Pfam" id="PF00855">
    <property type="entry name" value="PWWP"/>
    <property type="match status" value="1"/>
</dbReference>
<feature type="domain" description="PWWP" evidence="1">
    <location>
        <begin position="7"/>
        <end position="63"/>
    </location>
</feature>
<reference evidence="2" key="1">
    <citation type="submission" date="2019-08" db="EMBL/GenBank/DDBJ databases">
        <title>Phocoena sinus (Vaquita) genome, mPhoSin1, primary haplotype.</title>
        <authorList>
            <person name="Morin P."/>
            <person name="Mountcastle J."/>
            <person name="Fungtammasan C."/>
            <person name="Rhie A."/>
            <person name="Rojas-Bracho L."/>
            <person name="Smith C.R."/>
            <person name="Taylor B.L."/>
            <person name="Gulland F.M.D."/>
            <person name="Musser W."/>
            <person name="Houck M."/>
            <person name="Haase B."/>
            <person name="Paez S."/>
            <person name="Howe K."/>
            <person name="Torrance J."/>
            <person name="Formenti G."/>
            <person name="Phillippy A."/>
            <person name="Ryder O."/>
            <person name="Jarvis E.D."/>
            <person name="Fedrigo O."/>
        </authorList>
    </citation>
    <scope>NUCLEOTIDE SEQUENCE [LARGE SCALE GENOMIC DNA]</scope>
</reference>
<accession>A0A8C9E292</accession>
<dbReference type="AlphaFoldDB" id="A0A8C9E292"/>
<dbReference type="Gene3D" id="2.30.30.140">
    <property type="match status" value="1"/>
</dbReference>
<dbReference type="Proteomes" id="UP000694554">
    <property type="component" value="Chromosome 4"/>
</dbReference>
<protein>
    <recommendedName>
        <fullName evidence="1">PWWP domain-containing protein</fullName>
    </recommendedName>
</protein>
<dbReference type="InterPro" id="IPR000313">
    <property type="entry name" value="PWWP_dom"/>
</dbReference>
<organism evidence="2 3">
    <name type="scientific">Phocoena sinus</name>
    <name type="common">Vaquita</name>
    <dbReference type="NCBI Taxonomy" id="42100"/>
    <lineage>
        <taxon>Eukaryota</taxon>
        <taxon>Metazoa</taxon>
        <taxon>Chordata</taxon>
        <taxon>Craniata</taxon>
        <taxon>Vertebrata</taxon>
        <taxon>Euteleostomi</taxon>
        <taxon>Mammalia</taxon>
        <taxon>Eutheria</taxon>
        <taxon>Laurasiatheria</taxon>
        <taxon>Artiodactyla</taxon>
        <taxon>Whippomorpha</taxon>
        <taxon>Cetacea</taxon>
        <taxon>Odontoceti</taxon>
        <taxon>Phocoenidae</taxon>
        <taxon>Phocoena</taxon>
    </lineage>
</organism>
<dbReference type="GeneTree" id="ENSGT00940000153942"/>
<evidence type="ECO:0000259" key="1">
    <source>
        <dbReference type="PROSITE" id="PS50812"/>
    </source>
</evidence>
<name>A0A8C9E292_PHOSS</name>
<sequence length="83" mass="9190">MTLGYKAGDLVFGKMKGYPHWPAQIEEHPEGAVKPPANTYPIFFFGTHETAFLVPKTFSLIRNTKTSLGSQTNGKDLMKDCGK</sequence>
<dbReference type="Ensembl" id="ENSPSNT00000014068.1">
    <property type="protein sequence ID" value="ENSPSNP00000012433.1"/>
    <property type="gene ID" value="ENSPSNG00000009153.1"/>
</dbReference>
<evidence type="ECO:0000313" key="2">
    <source>
        <dbReference type="Ensembl" id="ENSPSNP00000012433.1"/>
    </source>
</evidence>
<reference evidence="2" key="3">
    <citation type="submission" date="2025-09" db="UniProtKB">
        <authorList>
            <consortium name="Ensembl"/>
        </authorList>
    </citation>
    <scope>IDENTIFICATION</scope>
</reference>
<reference evidence="2" key="2">
    <citation type="submission" date="2025-08" db="UniProtKB">
        <authorList>
            <consortium name="Ensembl"/>
        </authorList>
    </citation>
    <scope>IDENTIFICATION</scope>
</reference>
<dbReference type="SUPFAM" id="SSF63748">
    <property type="entry name" value="Tudor/PWWP/MBT"/>
    <property type="match status" value="1"/>
</dbReference>
<dbReference type="PROSITE" id="PS50812">
    <property type="entry name" value="PWWP"/>
    <property type="match status" value="1"/>
</dbReference>
<dbReference type="PANTHER" id="PTHR12550:SF82">
    <property type="entry name" value="HDGF LIKE 3"/>
    <property type="match status" value="1"/>
</dbReference>